<name>A0A7M7R6B3_APIME</name>
<dbReference type="NCBIfam" id="NF000766">
    <property type="entry name" value="PRK00049.1"/>
    <property type="match status" value="1"/>
</dbReference>
<keyword evidence="11" id="KW-0648">Protein biosynthesis</keyword>
<dbReference type="FunFam" id="2.40.30.10:FF:000001">
    <property type="entry name" value="Elongation factor Tu"/>
    <property type="match status" value="1"/>
</dbReference>
<evidence type="ECO:0000256" key="6">
    <source>
        <dbReference type="ARBA" id="ARBA00022723"/>
    </source>
</evidence>
<dbReference type="GO" id="GO:0003746">
    <property type="term" value="F:translation elongation factor activity"/>
    <property type="evidence" value="ECO:0007669"/>
    <property type="project" value="UniProtKB-UniRule"/>
</dbReference>
<dbReference type="InterPro" id="IPR004541">
    <property type="entry name" value="Transl_elong_EFTu/EF1A_bac/org"/>
</dbReference>
<dbReference type="InterPro" id="IPR004160">
    <property type="entry name" value="Transl_elong_EFTu/EF1A_C"/>
</dbReference>
<feature type="domain" description="Tr-type G" evidence="17">
    <location>
        <begin position="60"/>
        <end position="255"/>
    </location>
</feature>
<dbReference type="GeneID" id="408328"/>
<reference evidence="18" key="1">
    <citation type="submission" date="2021-01" db="UniProtKB">
        <authorList>
            <consortium name="EnsemblMetazoa"/>
        </authorList>
    </citation>
    <scope>IDENTIFICATION</scope>
    <source>
        <strain evidence="18">DH4</strain>
    </source>
</reference>
<dbReference type="InterPro" id="IPR027417">
    <property type="entry name" value="P-loop_NTPase"/>
</dbReference>
<dbReference type="SUPFAM" id="SSF50447">
    <property type="entry name" value="Translation proteins"/>
    <property type="match status" value="1"/>
</dbReference>
<evidence type="ECO:0000256" key="9">
    <source>
        <dbReference type="ARBA" id="ARBA00022801"/>
    </source>
</evidence>
<dbReference type="RefSeq" id="XP_391880.2">
    <property type="nucleotide sequence ID" value="XM_391880.7"/>
</dbReference>
<accession>A0A8B9B3Q6</accession>
<evidence type="ECO:0000256" key="11">
    <source>
        <dbReference type="ARBA" id="ARBA00022917"/>
    </source>
</evidence>
<keyword evidence="13" id="KW-0496">Mitochondrion</keyword>
<evidence type="ECO:0000256" key="14">
    <source>
        <dbReference type="ARBA" id="ARBA00023134"/>
    </source>
</evidence>
<evidence type="ECO:0000256" key="5">
    <source>
        <dbReference type="ARBA" id="ARBA00022490"/>
    </source>
</evidence>
<dbReference type="GO" id="GO:0005739">
    <property type="term" value="C:mitochondrion"/>
    <property type="evidence" value="ECO:0007669"/>
    <property type="project" value="UniProtKB-SubCell"/>
</dbReference>
<dbReference type="InterPro" id="IPR000795">
    <property type="entry name" value="T_Tr_GTP-bd_dom"/>
</dbReference>
<comment type="subcellular location">
    <subcellularLocation>
        <location evidence="2">Cytoplasm</location>
    </subcellularLocation>
    <subcellularLocation>
        <location evidence="1">Mitochondrion</location>
    </subcellularLocation>
</comment>
<dbReference type="InterPro" id="IPR009001">
    <property type="entry name" value="Transl_elong_EF1A/Init_IF2_C"/>
</dbReference>
<evidence type="ECO:0000256" key="7">
    <source>
        <dbReference type="ARBA" id="ARBA00022741"/>
    </source>
</evidence>
<dbReference type="InterPro" id="IPR033720">
    <property type="entry name" value="EFTU_2"/>
</dbReference>
<comment type="subunit">
    <text evidence="4">Monomer.</text>
</comment>
<dbReference type="CDD" id="cd01884">
    <property type="entry name" value="EF_Tu"/>
    <property type="match status" value="1"/>
</dbReference>
<dbReference type="OrthoDB" id="2067at2759"/>
<gene>
    <name evidence="18" type="primary">408328</name>
    <name evidence="20" type="synonym">LOC408328</name>
</gene>
<comment type="similarity">
    <text evidence="3 16">Belongs to the TRAFAC class translation factor GTPase superfamily. Classic translation factor GTPase family. EF-Tu/EF-1A subfamily.</text>
</comment>
<dbReference type="CDD" id="cd03706">
    <property type="entry name" value="mtEFTU_III"/>
    <property type="match status" value="1"/>
</dbReference>
<dbReference type="FunFam" id="3.40.50.300:FF:000576">
    <property type="entry name" value="Elongation factor Tu"/>
    <property type="match status" value="1"/>
</dbReference>
<evidence type="ECO:0000256" key="4">
    <source>
        <dbReference type="ARBA" id="ARBA00011245"/>
    </source>
</evidence>
<dbReference type="PROSITE" id="PS00301">
    <property type="entry name" value="G_TR_1"/>
    <property type="match status" value="1"/>
</dbReference>
<keyword evidence="10" id="KW-0460">Magnesium</keyword>
<proteinExistence type="inferred from homology"/>
<dbReference type="EnsemblMetazoa" id="XM_391880">
    <property type="protein sequence ID" value="XP_391880"/>
    <property type="gene ID" value="LOC408328"/>
</dbReference>
<dbReference type="NCBIfam" id="NF009373">
    <property type="entry name" value="PRK12736.1"/>
    <property type="match status" value="1"/>
</dbReference>
<dbReference type="GO" id="GO:0003924">
    <property type="term" value="F:GTPase activity"/>
    <property type="evidence" value="ECO:0007669"/>
    <property type="project" value="UniProtKB-UniRule"/>
</dbReference>
<organism evidence="18">
    <name type="scientific">Apis mellifera</name>
    <name type="common">Honeybee</name>
    <dbReference type="NCBI Taxonomy" id="7460"/>
    <lineage>
        <taxon>Eukaryota</taxon>
        <taxon>Metazoa</taxon>
        <taxon>Ecdysozoa</taxon>
        <taxon>Arthropoda</taxon>
        <taxon>Hexapoda</taxon>
        <taxon>Insecta</taxon>
        <taxon>Pterygota</taxon>
        <taxon>Neoptera</taxon>
        <taxon>Endopterygota</taxon>
        <taxon>Hymenoptera</taxon>
        <taxon>Apocrita</taxon>
        <taxon>Aculeata</taxon>
        <taxon>Apoidea</taxon>
        <taxon>Anthophila</taxon>
        <taxon>Apidae</taxon>
        <taxon>Apis</taxon>
    </lineage>
</organism>
<dbReference type="Gene3D" id="2.40.30.10">
    <property type="entry name" value="Translation factors"/>
    <property type="match status" value="2"/>
</dbReference>
<dbReference type="InterPro" id="IPR050055">
    <property type="entry name" value="EF-Tu_GTPase"/>
</dbReference>
<dbReference type="AlphaFoldDB" id="A0A7M7R6B3"/>
<evidence type="ECO:0000256" key="15">
    <source>
        <dbReference type="ARBA" id="ARBA00051990"/>
    </source>
</evidence>
<dbReference type="SUPFAM" id="SSF52540">
    <property type="entry name" value="P-loop containing nucleoside triphosphate hydrolases"/>
    <property type="match status" value="1"/>
</dbReference>
<dbReference type="Pfam" id="PF00009">
    <property type="entry name" value="GTP_EFTU"/>
    <property type="match status" value="1"/>
</dbReference>
<protein>
    <recommendedName>
        <fullName evidence="16">Elongation factor Tu</fullName>
    </recommendedName>
</protein>
<keyword evidence="12" id="KW-0809">Transit peptide</keyword>
<evidence type="ECO:0000256" key="12">
    <source>
        <dbReference type="ARBA" id="ARBA00022946"/>
    </source>
</evidence>
<sequence>MALRCTKIICDSGFRYTIKQPFLVEYFVKQFYGQSRAGTYLSGVITQKFYSTKKVFNRTKPHCNVGTIGHVDHGKTTLTAAITKVLAEKELAEAKDYADIDNAPEEKERGITINVAHVEYQTEKRHYGHTDCPGHADYIKNMITGTAQMDGAILVVAATDGTMPQTREHLLLAKQIGIQHIVTFINKVDVADEEMVDLVEMELRELLSEMGYDGDNIPFIKGSALCALNNSNPKIGHDSILKLLEAVDDYIPTPIRDLDKPFLLPIENVYTISGRGTVVTGRLERGKIKKGMDCELLGFNKMIKSTITGIEMFHQTLEEAEAGDQMGALLRGLKRDEVRRGMVLCKPGTMKANDHLECQVYMLTSAEGGKRKPINNLVQIQMFCKTWDCASQLNLVDKTLVMPGEDSTIRLKLIRPMVCEKGQRFTLRDGKVTIATGVITNILPKLNEHERLEILEGKKKGLKKEMAKA</sequence>
<evidence type="ECO:0000256" key="2">
    <source>
        <dbReference type="ARBA" id="ARBA00004496"/>
    </source>
</evidence>
<dbReference type="InterPro" id="IPR031157">
    <property type="entry name" value="G_TR_CS"/>
</dbReference>
<evidence type="ECO:0000256" key="1">
    <source>
        <dbReference type="ARBA" id="ARBA00004173"/>
    </source>
</evidence>
<dbReference type="Gene3D" id="3.40.50.300">
    <property type="entry name" value="P-loop containing nucleotide triphosphate hydrolases"/>
    <property type="match status" value="1"/>
</dbReference>
<evidence type="ECO:0000256" key="8">
    <source>
        <dbReference type="ARBA" id="ARBA00022768"/>
    </source>
</evidence>
<dbReference type="Proteomes" id="UP000005203">
    <property type="component" value="Linkage group LG11"/>
</dbReference>
<dbReference type="Pfam" id="PF03143">
    <property type="entry name" value="GTP_EFTU_D3"/>
    <property type="match status" value="1"/>
</dbReference>
<dbReference type="KEGG" id="ame:408328"/>
<accession>A0A7M7R6B3</accession>
<keyword evidence="8 16" id="KW-0251">Elongation factor</keyword>
<keyword evidence="19" id="KW-1185">Reference proteome</keyword>
<keyword evidence="7 16" id="KW-0547">Nucleotide-binding</keyword>
<keyword evidence="9" id="KW-0378">Hydrolase</keyword>
<dbReference type="PANTHER" id="PTHR43721">
    <property type="entry name" value="ELONGATION FACTOR TU-RELATED"/>
    <property type="match status" value="1"/>
</dbReference>
<dbReference type="PRINTS" id="PR00315">
    <property type="entry name" value="ELONGATNFCT"/>
</dbReference>
<evidence type="ECO:0000256" key="13">
    <source>
        <dbReference type="ARBA" id="ARBA00023128"/>
    </source>
</evidence>
<dbReference type="InterPro" id="IPR009000">
    <property type="entry name" value="Transl_B-barrel_sf"/>
</dbReference>
<dbReference type="InterPro" id="IPR004161">
    <property type="entry name" value="EFTu-like_2"/>
</dbReference>
<evidence type="ECO:0000259" key="17">
    <source>
        <dbReference type="PROSITE" id="PS51722"/>
    </source>
</evidence>
<dbReference type="SUPFAM" id="SSF50465">
    <property type="entry name" value="EF-Tu/eEF-1alpha/eIF2-gamma C-terminal domain"/>
    <property type="match status" value="1"/>
</dbReference>
<dbReference type="NCBIfam" id="NF009372">
    <property type="entry name" value="PRK12735.1"/>
    <property type="match status" value="1"/>
</dbReference>
<dbReference type="Pfam" id="PF03144">
    <property type="entry name" value="GTP_EFTU_D2"/>
    <property type="match status" value="1"/>
</dbReference>
<dbReference type="GO" id="GO:0046872">
    <property type="term" value="F:metal ion binding"/>
    <property type="evidence" value="ECO:0007669"/>
    <property type="project" value="UniProtKB-KW"/>
</dbReference>
<dbReference type="GO" id="GO:0005525">
    <property type="term" value="F:GTP binding"/>
    <property type="evidence" value="ECO:0007669"/>
    <property type="project" value="UniProtKB-UniRule"/>
</dbReference>
<evidence type="ECO:0000313" key="19">
    <source>
        <dbReference type="Proteomes" id="UP000005203"/>
    </source>
</evidence>
<reference evidence="20" key="2">
    <citation type="submission" date="2025-04" db="UniProtKB">
        <authorList>
            <consortium name="RefSeq"/>
        </authorList>
    </citation>
    <scope>IDENTIFICATION</scope>
    <source>
        <strain evidence="20">DH4</strain>
        <tissue evidence="20">Whole body</tissue>
    </source>
</reference>
<dbReference type="CDD" id="cd03697">
    <property type="entry name" value="EFTU_II"/>
    <property type="match status" value="1"/>
</dbReference>
<evidence type="ECO:0000313" key="18">
    <source>
        <dbReference type="EnsemblMetazoa" id="XP_391880"/>
    </source>
</evidence>
<evidence type="ECO:0000256" key="3">
    <source>
        <dbReference type="ARBA" id="ARBA00007249"/>
    </source>
</evidence>
<evidence type="ECO:0000313" key="20">
    <source>
        <dbReference type="RefSeq" id="XP_391880.2"/>
    </source>
</evidence>
<dbReference type="NCBIfam" id="TIGR00485">
    <property type="entry name" value="EF-Tu"/>
    <property type="match status" value="1"/>
</dbReference>
<dbReference type="OMA" id="EGDKEWG"/>
<comment type="function">
    <text evidence="16">This protein promotes the GTP-dependent binding of aminoacyl-tRNA to the A-site of ribosomes during protein biosynthesis.</text>
</comment>
<keyword evidence="6" id="KW-0479">Metal-binding</keyword>
<dbReference type="PROSITE" id="PS51722">
    <property type="entry name" value="G_TR_2"/>
    <property type="match status" value="1"/>
</dbReference>
<evidence type="ECO:0000256" key="16">
    <source>
        <dbReference type="RuleBase" id="RU000325"/>
    </source>
</evidence>
<dbReference type="InterPro" id="IPR041709">
    <property type="entry name" value="EF-Tu_GTP-bd"/>
</dbReference>
<keyword evidence="14 16" id="KW-0342">GTP-binding</keyword>
<dbReference type="GO" id="GO:0070125">
    <property type="term" value="P:mitochondrial translational elongation"/>
    <property type="evidence" value="ECO:0007669"/>
    <property type="project" value="TreeGrafter"/>
</dbReference>
<comment type="catalytic activity">
    <reaction evidence="15">
        <text>GTP + H2O = GDP + phosphate + H(+)</text>
        <dbReference type="Rhea" id="RHEA:19669"/>
        <dbReference type="ChEBI" id="CHEBI:15377"/>
        <dbReference type="ChEBI" id="CHEBI:15378"/>
        <dbReference type="ChEBI" id="CHEBI:37565"/>
        <dbReference type="ChEBI" id="CHEBI:43474"/>
        <dbReference type="ChEBI" id="CHEBI:58189"/>
        <dbReference type="EC" id="3.6.5.3"/>
    </reaction>
    <physiologicalReaction direction="left-to-right" evidence="15">
        <dbReference type="Rhea" id="RHEA:19670"/>
    </physiologicalReaction>
</comment>
<keyword evidence="5" id="KW-0963">Cytoplasm</keyword>
<evidence type="ECO:0000256" key="10">
    <source>
        <dbReference type="ARBA" id="ARBA00022842"/>
    </source>
</evidence>
<dbReference type="PANTHER" id="PTHR43721:SF36">
    <property type="entry name" value="ELONGATION FACTOR TU, MITOCHONDRIAL"/>
    <property type="match status" value="1"/>
</dbReference>